<feature type="non-terminal residue" evidence="2">
    <location>
        <position position="1"/>
    </location>
</feature>
<feature type="non-terminal residue" evidence="2">
    <location>
        <position position="132"/>
    </location>
</feature>
<evidence type="ECO:0000313" key="2">
    <source>
        <dbReference type="EMBL" id="CAG8847887.1"/>
    </source>
</evidence>
<evidence type="ECO:0000256" key="1">
    <source>
        <dbReference type="SAM" id="MobiDB-lite"/>
    </source>
</evidence>
<feature type="compositionally biased region" description="Basic and acidic residues" evidence="1">
    <location>
        <begin position="1"/>
        <end position="10"/>
    </location>
</feature>
<organism evidence="2 3">
    <name type="scientific">Gigaspora margarita</name>
    <dbReference type="NCBI Taxonomy" id="4874"/>
    <lineage>
        <taxon>Eukaryota</taxon>
        <taxon>Fungi</taxon>
        <taxon>Fungi incertae sedis</taxon>
        <taxon>Mucoromycota</taxon>
        <taxon>Glomeromycotina</taxon>
        <taxon>Glomeromycetes</taxon>
        <taxon>Diversisporales</taxon>
        <taxon>Gigasporaceae</taxon>
        <taxon>Gigaspora</taxon>
    </lineage>
</organism>
<reference evidence="2 3" key="1">
    <citation type="submission" date="2021-06" db="EMBL/GenBank/DDBJ databases">
        <authorList>
            <person name="Kallberg Y."/>
            <person name="Tangrot J."/>
            <person name="Rosling A."/>
        </authorList>
    </citation>
    <scope>NUCLEOTIDE SEQUENCE [LARGE SCALE GENOMIC DNA]</scope>
    <source>
        <strain evidence="2 3">120-4 pot B 10/14</strain>
    </source>
</reference>
<sequence length="132" mass="14811">ETQPTEEREVFVVSTSEDDDNETVREEENLSKPLSSINEIIWKNISPIYSTDLPGALCVRTNGISFYRLQPLALIGAVGVDMHWGLSGISLKRIFLSYQGRLGYKELIDIDTVKAQLRKNLRVLALGPTESM</sequence>
<proteinExistence type="predicted"/>
<keyword evidence="3" id="KW-1185">Reference proteome</keyword>
<dbReference type="Proteomes" id="UP000789901">
    <property type="component" value="Unassembled WGS sequence"/>
</dbReference>
<evidence type="ECO:0000313" key="3">
    <source>
        <dbReference type="Proteomes" id="UP000789901"/>
    </source>
</evidence>
<feature type="region of interest" description="Disordered" evidence="1">
    <location>
        <begin position="1"/>
        <end position="29"/>
    </location>
</feature>
<dbReference type="EMBL" id="CAJVQB010089749">
    <property type="protein sequence ID" value="CAG8847887.1"/>
    <property type="molecule type" value="Genomic_DNA"/>
</dbReference>
<comment type="caution">
    <text evidence="2">The sequence shown here is derived from an EMBL/GenBank/DDBJ whole genome shotgun (WGS) entry which is preliminary data.</text>
</comment>
<accession>A0ABN7X5U0</accession>
<name>A0ABN7X5U0_GIGMA</name>
<protein>
    <submittedName>
        <fullName evidence="2">44307_t:CDS:1</fullName>
    </submittedName>
</protein>
<gene>
    <name evidence="2" type="ORF">GMARGA_LOCUS38901</name>
</gene>